<reference evidence="2" key="1">
    <citation type="journal article" date="2011" name="Plant Physiol.">
        <title>Comprehensive sequence analysis of 24,783 barley full-length cDNAs derived from 12 clone libraries.</title>
        <authorList>
            <person name="Matsumoto T."/>
            <person name="Tanaka T."/>
            <person name="Sakai H."/>
            <person name="Amano N."/>
            <person name="Kanamori H."/>
            <person name="Kurita K."/>
            <person name="Kikuta A."/>
            <person name="Kamiya K."/>
            <person name="Yamamoto M."/>
            <person name="Ikawa H."/>
            <person name="Fujii N."/>
            <person name="Hori K."/>
            <person name="Itoh T."/>
            <person name="Sato K."/>
        </authorList>
    </citation>
    <scope>NUCLEOTIDE SEQUENCE</scope>
    <source>
        <tissue evidence="2">Leaf</tissue>
    </source>
</reference>
<protein>
    <submittedName>
        <fullName evidence="2">Predicted protein</fullName>
    </submittedName>
</protein>
<feature type="region of interest" description="Disordered" evidence="1">
    <location>
        <begin position="1"/>
        <end position="24"/>
    </location>
</feature>
<evidence type="ECO:0000256" key="1">
    <source>
        <dbReference type="SAM" id="MobiDB-lite"/>
    </source>
</evidence>
<accession>F2D5F8</accession>
<sequence>MEREAWDADLGGDVRDPPEGHVGDNGVGAVLQEQLLVDRLREVHGAVHPPGVVLGSGAEALHPALQADVRERVAEQAHRVPLVHGARDRGGDQRPVGRRYHHRGLHLRRPRRGHAARQVGQREEVPPREEGQEEHPQRASPAITARVHTRSSLH</sequence>
<dbReference type="AlphaFoldDB" id="F2D5F8"/>
<feature type="region of interest" description="Disordered" evidence="1">
    <location>
        <begin position="83"/>
        <end position="154"/>
    </location>
</feature>
<feature type="compositionally biased region" description="Basic residues" evidence="1">
    <location>
        <begin position="96"/>
        <end position="115"/>
    </location>
</feature>
<dbReference type="EMBL" id="AK359118">
    <property type="protein sequence ID" value="BAJ90329.1"/>
    <property type="molecule type" value="mRNA"/>
</dbReference>
<evidence type="ECO:0000313" key="2">
    <source>
        <dbReference type="EMBL" id="BAJ90329.1"/>
    </source>
</evidence>
<organism evidence="2">
    <name type="scientific">Hordeum vulgare subsp. vulgare</name>
    <name type="common">Domesticated barley</name>
    <dbReference type="NCBI Taxonomy" id="112509"/>
    <lineage>
        <taxon>Eukaryota</taxon>
        <taxon>Viridiplantae</taxon>
        <taxon>Streptophyta</taxon>
        <taxon>Embryophyta</taxon>
        <taxon>Tracheophyta</taxon>
        <taxon>Spermatophyta</taxon>
        <taxon>Magnoliopsida</taxon>
        <taxon>Liliopsida</taxon>
        <taxon>Poales</taxon>
        <taxon>Poaceae</taxon>
        <taxon>BOP clade</taxon>
        <taxon>Pooideae</taxon>
        <taxon>Triticodae</taxon>
        <taxon>Triticeae</taxon>
        <taxon>Hordeinae</taxon>
        <taxon>Hordeum</taxon>
    </lineage>
</organism>
<name>F2D5F8_HORVV</name>
<feature type="compositionally biased region" description="Basic and acidic residues" evidence="1">
    <location>
        <begin position="1"/>
        <end position="22"/>
    </location>
</feature>
<feature type="compositionally biased region" description="Basic and acidic residues" evidence="1">
    <location>
        <begin position="120"/>
        <end position="137"/>
    </location>
</feature>
<proteinExistence type="evidence at transcript level"/>